<dbReference type="GO" id="GO:0016020">
    <property type="term" value="C:membrane"/>
    <property type="evidence" value="ECO:0007669"/>
    <property type="project" value="UniProtKB-SubCell"/>
</dbReference>
<keyword evidence="4 6" id="KW-0472">Membrane</keyword>
<name>A0A3S5YBY4_RHOH1</name>
<comment type="subcellular location">
    <subcellularLocation>
        <location evidence="1">Membrane</location>
        <topology evidence="1">Multi-pass membrane protein</topology>
    </subcellularLocation>
</comment>
<evidence type="ECO:0000256" key="2">
    <source>
        <dbReference type="ARBA" id="ARBA00022692"/>
    </source>
</evidence>
<dbReference type="Gene3D" id="1.20.1740.10">
    <property type="entry name" value="Amino acid/polyamine transporter I"/>
    <property type="match status" value="1"/>
</dbReference>
<evidence type="ECO:0000256" key="5">
    <source>
        <dbReference type="SAM" id="MobiDB-lite"/>
    </source>
</evidence>
<feature type="transmembrane region" description="Helical" evidence="6">
    <location>
        <begin position="456"/>
        <end position="475"/>
    </location>
</feature>
<evidence type="ECO:0000313" key="8">
    <source>
        <dbReference type="Proteomes" id="UP000006892"/>
    </source>
</evidence>
<dbReference type="InterPro" id="IPR002293">
    <property type="entry name" value="AA/rel_permease1"/>
</dbReference>
<feature type="transmembrane region" description="Helical" evidence="6">
    <location>
        <begin position="88"/>
        <end position="111"/>
    </location>
</feature>
<feature type="transmembrane region" description="Helical" evidence="6">
    <location>
        <begin position="206"/>
        <end position="225"/>
    </location>
</feature>
<reference evidence="7" key="1">
    <citation type="journal article" date="2010" name="PLoS Genet.">
        <title>The genome of a pathogenic rhodococcus: cooptive virulence underpinned by key gene acquisitions.</title>
        <authorList>
            <person name="Letek M."/>
            <person name="Gonzalez P."/>
            <person name="Macarthur I."/>
            <person name="Rodriguez H."/>
            <person name="Freeman T.C."/>
            <person name="Valero-Rello A."/>
            <person name="Blanco M."/>
            <person name="Buckley T."/>
            <person name="Cherevach I."/>
            <person name="Fahey R."/>
            <person name="Hapeshi A."/>
            <person name="Holdstock J."/>
            <person name="Leadon D."/>
            <person name="Navas J."/>
            <person name="Ocampo A."/>
            <person name="Quail M.A."/>
            <person name="Sanders M."/>
            <person name="Scortti M.M."/>
            <person name="Prescott J.F."/>
            <person name="Fogarty U."/>
            <person name="Meijer W.G."/>
            <person name="Parkhill J."/>
            <person name="Bentley S.D."/>
            <person name="Vazquez-Boland J.A."/>
        </authorList>
    </citation>
    <scope>NUCLEOTIDE SEQUENCE [LARGE SCALE GENOMIC DNA]</scope>
    <source>
        <strain evidence="7 8">103S</strain>
    </source>
</reference>
<sequence length="672" mass="71928">MAETDGAAVDPPDSATSRDAETSGRLEPVLPERLGYRIKCRLLGPPLTSARLHQERLSKTTALGVLSPDCISSSAYGPEQVLIELLPFAALAAFTLLLPITGVILVILLLLTLSYRQVVMLYTHAGGSYVVARDNFGPRTAQIAAVALLIDYVVTVAVQSAAGTVAVVSAVPALGPYSLEITIGAVLLLAYGNLRGLKEAGRAFAFPMYFFAASIGVVIVVGVIQALTGNLDRIDPTTLDGTVDIAHGDGLVMGATVLVILRAFANGGTSLTGLEAISNGVSAFQKPEGVNARRALVIMASILAFLVSGVSLLAYLTHATPYAAGYPSVISQEARIVFGSGALGNVLFIVVQAATALILFTGANTSFNGFPFLASFVADDAFLPRQLRRRGHRLVFSNAIVTLTAIAIVLLIATDAKVNSLVPFYAIGVFTGFTMAGLGMARHYQREKGRNWRRNMTLNLAAGITSAIVVGIFAIAKFTEGAWVVVIVFPILVYVLIRLNREYREEAAELRELGDAEADAEAVYSHHIVIVMVDAFDLATIEALRYGRSLRPSELRAVHFVLDDAHAAHLKREWEASDLEVPLELIECPDRRLGHATLEMIARAGAPRTEISILLPRRIYRAPLGRVLHDRTADHIARIVSDLPHAVAIIVPYDTSSRRGVLRSPPPPPASS</sequence>
<dbReference type="Pfam" id="PF13520">
    <property type="entry name" value="AA_permease_2"/>
    <property type="match status" value="1"/>
</dbReference>
<evidence type="ECO:0000313" key="7">
    <source>
        <dbReference type="EMBL" id="CBH50093.1"/>
    </source>
</evidence>
<organism evidence="7">
    <name type="scientific">Rhodococcus hoagii (strain 103S)</name>
    <name type="common">Rhodococcus equi</name>
    <dbReference type="NCBI Taxonomy" id="685727"/>
    <lineage>
        <taxon>Bacteria</taxon>
        <taxon>Bacillati</taxon>
        <taxon>Actinomycetota</taxon>
        <taxon>Actinomycetes</taxon>
        <taxon>Mycobacteriales</taxon>
        <taxon>Nocardiaceae</taxon>
        <taxon>Prescottella</taxon>
    </lineage>
</organism>
<feature type="transmembrane region" description="Helical" evidence="6">
    <location>
        <begin position="394"/>
        <end position="412"/>
    </location>
</feature>
<feature type="transmembrane region" description="Helical" evidence="6">
    <location>
        <begin position="174"/>
        <end position="194"/>
    </location>
</feature>
<dbReference type="AlphaFoldDB" id="A0A3S5YBY4"/>
<keyword evidence="2 6" id="KW-0812">Transmembrane</keyword>
<dbReference type="InterPro" id="IPR053153">
    <property type="entry name" value="APC_K+_Transporter"/>
</dbReference>
<feature type="transmembrane region" description="Helical" evidence="6">
    <location>
        <begin position="336"/>
        <end position="360"/>
    </location>
</feature>
<evidence type="ECO:0000256" key="4">
    <source>
        <dbReference type="ARBA" id="ARBA00023136"/>
    </source>
</evidence>
<keyword evidence="3 6" id="KW-1133">Transmembrane helix</keyword>
<feature type="transmembrane region" description="Helical" evidence="6">
    <location>
        <begin position="424"/>
        <end position="444"/>
    </location>
</feature>
<feature type="transmembrane region" description="Helical" evidence="6">
    <location>
        <begin position="143"/>
        <end position="168"/>
    </location>
</feature>
<protein>
    <submittedName>
        <fullName evidence="7">Integral membrane protein</fullName>
    </submittedName>
</protein>
<accession>A0A3S5YBY4</accession>
<dbReference type="EMBL" id="FN563149">
    <property type="protein sequence ID" value="CBH50093.1"/>
    <property type="molecule type" value="Genomic_DNA"/>
</dbReference>
<gene>
    <name evidence="7" type="ordered locus">REQ_41230</name>
</gene>
<dbReference type="GO" id="GO:0022857">
    <property type="term" value="F:transmembrane transporter activity"/>
    <property type="evidence" value="ECO:0007669"/>
    <property type="project" value="InterPro"/>
</dbReference>
<feature type="transmembrane region" description="Helical" evidence="6">
    <location>
        <begin position="481"/>
        <end position="497"/>
    </location>
</feature>
<proteinExistence type="predicted"/>
<dbReference type="Proteomes" id="UP001154400">
    <property type="component" value="Chromosome"/>
</dbReference>
<dbReference type="PANTHER" id="PTHR47704:SF1">
    <property type="entry name" value="POTASSIUM TRANSPORTER KIMA"/>
    <property type="match status" value="1"/>
</dbReference>
<evidence type="ECO:0000256" key="3">
    <source>
        <dbReference type="ARBA" id="ARBA00022989"/>
    </source>
</evidence>
<dbReference type="KEGG" id="req:REQ_41230"/>
<evidence type="ECO:0000256" key="6">
    <source>
        <dbReference type="SAM" id="Phobius"/>
    </source>
</evidence>
<feature type="transmembrane region" description="Helical" evidence="6">
    <location>
        <begin position="245"/>
        <end position="265"/>
    </location>
</feature>
<dbReference type="PANTHER" id="PTHR47704">
    <property type="entry name" value="POTASSIUM TRANSPORTER KIMA"/>
    <property type="match status" value="1"/>
</dbReference>
<evidence type="ECO:0000256" key="1">
    <source>
        <dbReference type="ARBA" id="ARBA00004141"/>
    </source>
</evidence>
<feature type="region of interest" description="Disordered" evidence="5">
    <location>
        <begin position="1"/>
        <end position="24"/>
    </location>
</feature>
<feature type="transmembrane region" description="Helical" evidence="6">
    <location>
        <begin position="295"/>
        <end position="316"/>
    </location>
</feature>